<feature type="domain" description="P2X purinoreceptor 7 intracellular" evidence="2">
    <location>
        <begin position="57"/>
        <end position="178"/>
    </location>
</feature>
<dbReference type="Proteomes" id="UP000694523">
    <property type="component" value="Unplaced"/>
</dbReference>
<evidence type="ECO:0000256" key="1">
    <source>
        <dbReference type="SAM" id="MobiDB-lite"/>
    </source>
</evidence>
<evidence type="ECO:0000313" key="3">
    <source>
        <dbReference type="Ensembl" id="ENSNMLP00000035497.1"/>
    </source>
</evidence>
<evidence type="ECO:0000259" key="2">
    <source>
        <dbReference type="Pfam" id="PF20478"/>
    </source>
</evidence>
<dbReference type="PANTHER" id="PTHR36981">
    <property type="entry name" value="ZGC:195170"/>
    <property type="match status" value="1"/>
</dbReference>
<dbReference type="PANTHER" id="PTHR36981:SF3">
    <property type="entry name" value="UBIQUITIN-LIKE PROTEASE FAMILY PROFILE DOMAIN-CONTAINING PROTEIN"/>
    <property type="match status" value="1"/>
</dbReference>
<sequence length="183" mass="21073">MESDHSDASSFATNRSWEVEDFSPPSSPEVERDEGAVEADTGPQPYQFELLAHELAGAPHQPDWCVCSRCREMPTDIEKKCCGQDPRDCISQLPQMELYILDEGGLRLTRRIWNDVLACEDQQEPGEDNRQSRYAAYRQYVVWQFGALGRGNRIVIPSCVVWRIRNKHPDPFNQYVGFIPRRL</sequence>
<name>A0A8C6UJH8_9GOBI</name>
<reference evidence="3" key="2">
    <citation type="submission" date="2025-09" db="UniProtKB">
        <authorList>
            <consortium name="Ensembl"/>
        </authorList>
    </citation>
    <scope>IDENTIFICATION</scope>
</reference>
<proteinExistence type="predicted"/>
<organism evidence="3 4">
    <name type="scientific">Neogobius melanostomus</name>
    <name type="common">round goby</name>
    <dbReference type="NCBI Taxonomy" id="47308"/>
    <lineage>
        <taxon>Eukaryota</taxon>
        <taxon>Metazoa</taxon>
        <taxon>Chordata</taxon>
        <taxon>Craniata</taxon>
        <taxon>Vertebrata</taxon>
        <taxon>Euteleostomi</taxon>
        <taxon>Actinopterygii</taxon>
        <taxon>Neopterygii</taxon>
        <taxon>Teleostei</taxon>
        <taxon>Neoteleostei</taxon>
        <taxon>Acanthomorphata</taxon>
        <taxon>Gobiaria</taxon>
        <taxon>Gobiiformes</taxon>
        <taxon>Gobioidei</taxon>
        <taxon>Gobiidae</taxon>
        <taxon>Benthophilinae</taxon>
        <taxon>Neogobiini</taxon>
        <taxon>Neogobius</taxon>
    </lineage>
</organism>
<dbReference type="Ensembl" id="ENSNMLT00000039540.1">
    <property type="protein sequence ID" value="ENSNMLP00000035497.1"/>
    <property type="gene ID" value="ENSNMLG00000022038.1"/>
</dbReference>
<dbReference type="InterPro" id="IPR046815">
    <property type="entry name" value="P2RX7_C"/>
</dbReference>
<reference evidence="3" key="1">
    <citation type="submission" date="2025-08" db="UniProtKB">
        <authorList>
            <consortium name="Ensembl"/>
        </authorList>
    </citation>
    <scope>IDENTIFICATION</scope>
</reference>
<evidence type="ECO:0000313" key="4">
    <source>
        <dbReference type="Proteomes" id="UP000694523"/>
    </source>
</evidence>
<keyword evidence="4" id="KW-1185">Reference proteome</keyword>
<protein>
    <recommendedName>
        <fullName evidence="2">P2X purinoreceptor 7 intracellular domain-containing protein</fullName>
    </recommendedName>
</protein>
<dbReference type="Pfam" id="PF20478">
    <property type="entry name" value="P2RX7_C"/>
    <property type="match status" value="1"/>
</dbReference>
<feature type="region of interest" description="Disordered" evidence="1">
    <location>
        <begin position="1"/>
        <end position="41"/>
    </location>
</feature>
<dbReference type="AlphaFoldDB" id="A0A8C6UJH8"/>
<accession>A0A8C6UJH8</accession>